<dbReference type="RefSeq" id="WP_184742878.1">
    <property type="nucleotide sequence ID" value="NZ_JACHGJ010000001.1"/>
</dbReference>
<keyword evidence="5 12" id="KW-0067">ATP-binding</keyword>
<dbReference type="AlphaFoldDB" id="A0A841R6Y0"/>
<keyword evidence="3 12" id="KW-0378">Hydrolase</keyword>
<dbReference type="GO" id="GO:0003677">
    <property type="term" value="F:DNA binding"/>
    <property type="evidence" value="ECO:0007669"/>
    <property type="project" value="UniProtKB-KW"/>
</dbReference>
<keyword evidence="6" id="KW-0238">DNA-binding</keyword>
<feature type="domain" description="UvrD-like helicase C-terminal" evidence="14">
    <location>
        <begin position="279"/>
        <end position="563"/>
    </location>
</feature>
<evidence type="ECO:0000256" key="3">
    <source>
        <dbReference type="ARBA" id="ARBA00022801"/>
    </source>
</evidence>
<evidence type="ECO:0000256" key="9">
    <source>
        <dbReference type="ARBA" id="ARBA00034808"/>
    </source>
</evidence>
<dbReference type="GO" id="GO:0043138">
    <property type="term" value="F:3'-5' DNA helicase activity"/>
    <property type="evidence" value="ECO:0007669"/>
    <property type="project" value="UniProtKB-EC"/>
</dbReference>
<comment type="caution">
    <text evidence="15">The sequence shown here is derived from an EMBL/GenBank/DDBJ whole genome shotgun (WGS) entry which is preliminary data.</text>
</comment>
<feature type="binding site" evidence="12">
    <location>
        <begin position="29"/>
        <end position="36"/>
    </location>
    <ligand>
        <name>ATP</name>
        <dbReference type="ChEBI" id="CHEBI:30616"/>
    </ligand>
</feature>
<dbReference type="CDD" id="cd18807">
    <property type="entry name" value="SF1_C_UvrD"/>
    <property type="match status" value="1"/>
</dbReference>
<keyword evidence="2 12" id="KW-0547">Nucleotide-binding</keyword>
<evidence type="ECO:0000256" key="6">
    <source>
        <dbReference type="ARBA" id="ARBA00023125"/>
    </source>
</evidence>
<dbReference type="GO" id="GO:0016787">
    <property type="term" value="F:hydrolase activity"/>
    <property type="evidence" value="ECO:0007669"/>
    <property type="project" value="UniProtKB-UniRule"/>
</dbReference>
<dbReference type="Pfam" id="PF00580">
    <property type="entry name" value="UvrD-helicase"/>
    <property type="match status" value="1"/>
</dbReference>
<dbReference type="PANTHER" id="PTHR11070">
    <property type="entry name" value="UVRD / RECB / PCRA DNA HELICASE FAMILY MEMBER"/>
    <property type="match status" value="1"/>
</dbReference>
<dbReference type="PROSITE" id="PS51198">
    <property type="entry name" value="UVRD_HELICASE_ATP_BIND"/>
    <property type="match status" value="1"/>
</dbReference>
<keyword evidence="4 12" id="KW-0347">Helicase</keyword>
<dbReference type="InterPro" id="IPR000212">
    <property type="entry name" value="DNA_helicase_UvrD/REP"/>
</dbReference>
<dbReference type="EMBL" id="JACHGJ010000001">
    <property type="protein sequence ID" value="MBB6478739.1"/>
    <property type="molecule type" value="Genomic_DNA"/>
</dbReference>
<reference evidence="15 16" key="1">
    <citation type="submission" date="2020-08" db="EMBL/GenBank/DDBJ databases">
        <title>Genomic Encyclopedia of Type Strains, Phase IV (KMG-IV): sequencing the most valuable type-strain genomes for metagenomic binning, comparative biology and taxonomic classification.</title>
        <authorList>
            <person name="Goeker M."/>
        </authorList>
    </citation>
    <scope>NUCLEOTIDE SEQUENCE [LARGE SCALE GENOMIC DNA]</scope>
    <source>
        <strain evidence="15 16">DSM 2461</strain>
    </source>
</reference>
<dbReference type="GO" id="GO:0005829">
    <property type="term" value="C:cytosol"/>
    <property type="evidence" value="ECO:0007669"/>
    <property type="project" value="TreeGrafter"/>
</dbReference>
<keyword evidence="16" id="KW-1185">Reference proteome</keyword>
<evidence type="ECO:0000259" key="13">
    <source>
        <dbReference type="PROSITE" id="PS51198"/>
    </source>
</evidence>
<proteinExistence type="inferred from homology"/>
<dbReference type="GO" id="GO:0033202">
    <property type="term" value="C:DNA helicase complex"/>
    <property type="evidence" value="ECO:0007669"/>
    <property type="project" value="TreeGrafter"/>
</dbReference>
<dbReference type="SUPFAM" id="SSF52540">
    <property type="entry name" value="P-loop containing nucleoside triphosphate hydrolases"/>
    <property type="match status" value="1"/>
</dbReference>
<evidence type="ECO:0000313" key="16">
    <source>
        <dbReference type="Proteomes" id="UP000587760"/>
    </source>
</evidence>
<comment type="catalytic activity">
    <reaction evidence="8">
        <text>Couples ATP hydrolysis with the unwinding of duplex DNA by translocating in the 3'-5' direction.</text>
        <dbReference type="EC" id="5.6.2.4"/>
    </reaction>
</comment>
<feature type="domain" description="UvrD-like helicase ATP-binding" evidence="13">
    <location>
        <begin position="8"/>
        <end position="278"/>
    </location>
</feature>
<dbReference type="InterPro" id="IPR014016">
    <property type="entry name" value="UvrD-like_ATP-bd"/>
</dbReference>
<dbReference type="Gene3D" id="3.40.50.300">
    <property type="entry name" value="P-loop containing nucleotide triphosphate hydrolases"/>
    <property type="match status" value="2"/>
</dbReference>
<organism evidence="15 16">
    <name type="scientific">Spirochaeta isovalerica</name>
    <dbReference type="NCBI Taxonomy" id="150"/>
    <lineage>
        <taxon>Bacteria</taxon>
        <taxon>Pseudomonadati</taxon>
        <taxon>Spirochaetota</taxon>
        <taxon>Spirochaetia</taxon>
        <taxon>Spirochaetales</taxon>
        <taxon>Spirochaetaceae</taxon>
        <taxon>Spirochaeta</taxon>
    </lineage>
</organism>
<accession>A0A841R6Y0</accession>
<dbReference type="InterPro" id="IPR013986">
    <property type="entry name" value="DExx_box_DNA_helicase_dom_sf"/>
</dbReference>
<protein>
    <recommendedName>
        <fullName evidence="9">DNA 3'-5' helicase</fullName>
        <ecNumber evidence="9">5.6.2.4</ecNumber>
    </recommendedName>
    <alternativeName>
        <fullName evidence="10">DNA 3'-5' helicase II</fullName>
    </alternativeName>
</protein>
<dbReference type="GO" id="GO:0000725">
    <property type="term" value="P:recombinational repair"/>
    <property type="evidence" value="ECO:0007669"/>
    <property type="project" value="TreeGrafter"/>
</dbReference>
<evidence type="ECO:0000256" key="1">
    <source>
        <dbReference type="ARBA" id="ARBA00009922"/>
    </source>
</evidence>
<dbReference type="Gene3D" id="1.10.10.160">
    <property type="match status" value="1"/>
</dbReference>
<dbReference type="Proteomes" id="UP000587760">
    <property type="component" value="Unassembled WGS sequence"/>
</dbReference>
<sequence>MAVDTNKVRLNPEQKLAVDTIEGPLLIIAGAGSGKTGVITNRIVNMLNHGIPQSHILALTFTNKAAREMGERVKLITGKKLSNLTISTFHSFGLKVLKEKIGYLGYRNNFTIYDTGDKMACIKEAARELKLKYENPELMELSNLFSAIKTQRVMWDRTNDMHRELYNEYLDHMKLYNAVDFDDLIILPIKLFEESEEILNTFRKRYRYLMVDEFQDTSLIQYKFLNLLASESRNICCVGDDDQSIYSWRGANYENLVQFEKDYPELIEIKLERNYRSTGTILKAANAVIANNTNRKSKELWTELNHNEMTIKLNNPEDDREEGEFIADTIAMLRTRERIKYDQVGILIRTNNLTKAIEDALLAHNIPYTMSGGTSFFERREIRDIISYLKIINNPDDDINVLRAINVPRRGIGKKTLETLINLSQAKRCSLYSAITSVVYSSDAPVSDSIKGNLADFVELIDSYTNAFEEGQDLAGTAMELVEEIDYWAYLLQEHQKNDKVAKWKYDNVTMFIDFFRRWEKNPDNLDPSLSKWINRITLVTRDENQEDDSGKVNLMTIHASKGLEFDHVFLAGVEEDIMPHARSVAESEANIEEERRLFYVAITRARKSLFITYCRKRKQLRDIIEPKPSRFLEEIPSDLMEQMESEKEIENADEATEYFGRMPWK</sequence>
<evidence type="ECO:0000256" key="7">
    <source>
        <dbReference type="ARBA" id="ARBA00023235"/>
    </source>
</evidence>
<dbReference type="InterPro" id="IPR027417">
    <property type="entry name" value="P-loop_NTPase"/>
</dbReference>
<dbReference type="Pfam" id="PF13361">
    <property type="entry name" value="UvrD_C"/>
    <property type="match status" value="1"/>
</dbReference>
<evidence type="ECO:0000259" key="14">
    <source>
        <dbReference type="PROSITE" id="PS51217"/>
    </source>
</evidence>
<comment type="catalytic activity">
    <reaction evidence="11">
        <text>ATP + H2O = ADP + phosphate + H(+)</text>
        <dbReference type="Rhea" id="RHEA:13065"/>
        <dbReference type="ChEBI" id="CHEBI:15377"/>
        <dbReference type="ChEBI" id="CHEBI:15378"/>
        <dbReference type="ChEBI" id="CHEBI:30616"/>
        <dbReference type="ChEBI" id="CHEBI:43474"/>
        <dbReference type="ChEBI" id="CHEBI:456216"/>
        <dbReference type="EC" id="5.6.2.4"/>
    </reaction>
</comment>
<evidence type="ECO:0000256" key="2">
    <source>
        <dbReference type="ARBA" id="ARBA00022741"/>
    </source>
</evidence>
<evidence type="ECO:0000256" key="5">
    <source>
        <dbReference type="ARBA" id="ARBA00022840"/>
    </source>
</evidence>
<dbReference type="InterPro" id="IPR014017">
    <property type="entry name" value="DNA_helicase_UvrD-like_C"/>
</dbReference>
<dbReference type="CDD" id="cd17932">
    <property type="entry name" value="DEXQc_UvrD"/>
    <property type="match status" value="1"/>
</dbReference>
<dbReference type="PROSITE" id="PS51217">
    <property type="entry name" value="UVRD_HELICASE_CTER"/>
    <property type="match status" value="1"/>
</dbReference>
<evidence type="ECO:0000256" key="12">
    <source>
        <dbReference type="PROSITE-ProRule" id="PRU00560"/>
    </source>
</evidence>
<name>A0A841R6Y0_9SPIO</name>
<comment type="similarity">
    <text evidence="1">Belongs to the helicase family. UvrD subfamily.</text>
</comment>
<gene>
    <name evidence="15" type="ORF">HNR50_000372</name>
</gene>
<evidence type="ECO:0000256" key="10">
    <source>
        <dbReference type="ARBA" id="ARBA00034923"/>
    </source>
</evidence>
<dbReference type="EC" id="5.6.2.4" evidence="9"/>
<evidence type="ECO:0000256" key="8">
    <source>
        <dbReference type="ARBA" id="ARBA00034617"/>
    </source>
</evidence>
<dbReference type="GO" id="GO:0005524">
    <property type="term" value="F:ATP binding"/>
    <property type="evidence" value="ECO:0007669"/>
    <property type="project" value="UniProtKB-UniRule"/>
</dbReference>
<keyword evidence="7" id="KW-0413">Isomerase</keyword>
<evidence type="ECO:0000256" key="11">
    <source>
        <dbReference type="ARBA" id="ARBA00048988"/>
    </source>
</evidence>
<evidence type="ECO:0000313" key="15">
    <source>
        <dbReference type="EMBL" id="MBB6478739.1"/>
    </source>
</evidence>
<evidence type="ECO:0000256" key="4">
    <source>
        <dbReference type="ARBA" id="ARBA00022806"/>
    </source>
</evidence>
<dbReference type="PANTHER" id="PTHR11070:SF2">
    <property type="entry name" value="ATP-DEPENDENT DNA HELICASE SRS2"/>
    <property type="match status" value="1"/>
</dbReference>
<dbReference type="Gene3D" id="1.10.486.10">
    <property type="entry name" value="PCRA, domain 4"/>
    <property type="match status" value="1"/>
</dbReference>